<proteinExistence type="inferred from homology"/>
<dbReference type="EMBL" id="JBDXSU010000003">
    <property type="protein sequence ID" value="MFB5189621.1"/>
    <property type="molecule type" value="Genomic_DNA"/>
</dbReference>
<comment type="caution">
    <text evidence="3">The sequence shown here is derived from an EMBL/GenBank/DDBJ whole genome shotgun (WGS) entry which is preliminary data.</text>
</comment>
<dbReference type="Pfam" id="PF01541">
    <property type="entry name" value="GIY-YIG"/>
    <property type="match status" value="1"/>
</dbReference>
<dbReference type="PANTHER" id="PTHR34477:SF1">
    <property type="entry name" value="UPF0213 PROTEIN YHBQ"/>
    <property type="match status" value="1"/>
</dbReference>
<gene>
    <name evidence="3" type="ORF">KKP3000_002897</name>
</gene>
<dbReference type="PROSITE" id="PS50164">
    <property type="entry name" value="GIY_YIG"/>
    <property type="match status" value="1"/>
</dbReference>
<organism evidence="3 4">
    <name type="scientific">Alicyclobacillus fastidiosus</name>
    <dbReference type="NCBI Taxonomy" id="392011"/>
    <lineage>
        <taxon>Bacteria</taxon>
        <taxon>Bacillati</taxon>
        <taxon>Bacillota</taxon>
        <taxon>Bacilli</taxon>
        <taxon>Bacillales</taxon>
        <taxon>Alicyclobacillaceae</taxon>
        <taxon>Alicyclobacillus</taxon>
    </lineage>
</organism>
<dbReference type="SUPFAM" id="SSF82771">
    <property type="entry name" value="GIY-YIG endonuclease"/>
    <property type="match status" value="1"/>
</dbReference>
<protein>
    <submittedName>
        <fullName evidence="3">GIY-YIG nuclease family protein</fullName>
    </submittedName>
</protein>
<name>A0ABV5ABH4_9BACL</name>
<comment type="similarity">
    <text evidence="1">Belongs to the UPF0213 family.</text>
</comment>
<dbReference type="InterPro" id="IPR000305">
    <property type="entry name" value="GIY-YIG_endonuc"/>
</dbReference>
<dbReference type="Proteomes" id="UP001579974">
    <property type="component" value="Unassembled WGS sequence"/>
</dbReference>
<evidence type="ECO:0000313" key="4">
    <source>
        <dbReference type="Proteomes" id="UP001579974"/>
    </source>
</evidence>
<dbReference type="CDD" id="cd10456">
    <property type="entry name" value="GIY-YIG_UPF0213"/>
    <property type="match status" value="1"/>
</dbReference>
<evidence type="ECO:0000256" key="1">
    <source>
        <dbReference type="ARBA" id="ARBA00007435"/>
    </source>
</evidence>
<sequence>MLRVFYVYVLECRDGTLYTGYTNHLEHRVEAHNAGRGAKYTRARTPVRLVYCEHMADKSTALRREIEIKKLTRKDKLALIQQFDTTLVPGPNDDQTGH</sequence>
<dbReference type="PANTHER" id="PTHR34477">
    <property type="entry name" value="UPF0213 PROTEIN YHBQ"/>
    <property type="match status" value="1"/>
</dbReference>
<reference evidence="3 4" key="1">
    <citation type="journal article" date="2024" name="Int. J. Mol. Sci.">
        <title>Exploration of Alicyclobacillus spp. Genome in Search of Antibiotic Resistance.</title>
        <authorList>
            <person name="Bucka-Kolendo J."/>
            <person name="Kiousi D.E."/>
            <person name="Dekowska A."/>
            <person name="Mikolajczuk-Szczyrba A."/>
            <person name="Karadedos D.M."/>
            <person name="Michael P."/>
            <person name="Galanis A."/>
            <person name="Sokolowska B."/>
        </authorList>
    </citation>
    <scope>NUCLEOTIDE SEQUENCE [LARGE SCALE GENOMIC DNA]</scope>
    <source>
        <strain evidence="3 4">KKP 3000</strain>
    </source>
</reference>
<keyword evidence="4" id="KW-1185">Reference proteome</keyword>
<dbReference type="Gene3D" id="3.40.1440.10">
    <property type="entry name" value="GIY-YIG endonuclease"/>
    <property type="match status" value="1"/>
</dbReference>
<dbReference type="InterPro" id="IPR050190">
    <property type="entry name" value="UPF0213_domain"/>
</dbReference>
<evidence type="ECO:0000259" key="2">
    <source>
        <dbReference type="PROSITE" id="PS50164"/>
    </source>
</evidence>
<dbReference type="InterPro" id="IPR035901">
    <property type="entry name" value="GIY-YIG_endonuc_sf"/>
</dbReference>
<evidence type="ECO:0000313" key="3">
    <source>
        <dbReference type="EMBL" id="MFB5189621.1"/>
    </source>
</evidence>
<accession>A0ABV5ABH4</accession>
<feature type="domain" description="GIY-YIG" evidence="2">
    <location>
        <begin position="3"/>
        <end position="78"/>
    </location>
</feature>